<feature type="domain" description="FAD-binding" evidence="3">
    <location>
        <begin position="136"/>
        <end position="320"/>
    </location>
</feature>
<dbReference type="PRINTS" id="PR00420">
    <property type="entry name" value="RNGMNOXGNASE"/>
</dbReference>
<dbReference type="InterPro" id="IPR036188">
    <property type="entry name" value="FAD/NAD-bd_sf"/>
</dbReference>
<dbReference type="RefSeq" id="WP_009152851.1">
    <property type="nucleotide sequence ID" value="NZ_CM001439.1"/>
</dbReference>
<evidence type="ECO:0000313" key="4">
    <source>
        <dbReference type="EMBL" id="EHR49465.1"/>
    </source>
</evidence>
<dbReference type="AlphaFoldDB" id="H5WXD6"/>
<dbReference type="Proteomes" id="UP000004926">
    <property type="component" value="Chromosome"/>
</dbReference>
<organism evidence="4 5">
    <name type="scientific">Saccharomonospora marina XMU15</name>
    <dbReference type="NCBI Taxonomy" id="882083"/>
    <lineage>
        <taxon>Bacteria</taxon>
        <taxon>Bacillati</taxon>
        <taxon>Actinomycetota</taxon>
        <taxon>Actinomycetes</taxon>
        <taxon>Pseudonocardiales</taxon>
        <taxon>Pseudonocardiaceae</taxon>
        <taxon>Saccharomonospora</taxon>
    </lineage>
</organism>
<protein>
    <submittedName>
        <fullName evidence="4">2-polyprenyl-6-methoxyphenol hydroxylase-like oxidoreductase</fullName>
    </submittedName>
</protein>
<sequence length="357" mass="38282">MRALIVGGGIGGLAAAIGLTRAGWQVTVHERGTDLARSGTGLGIWPEAVAALDRLGIGDELRKRAQRQPPGSLRRPDGRVIATVDTKRLERRAGEPPYVIARAALLDLLYGALADGTVRFGTEVTEVTAGSWQGFDLVVGADGAGSRVRESLFGAEHRLRDTGFTAWRGVVTLDVDRGAETWGIGEKFGYLPLGDGRTNFYAVLPTPARPRPMEEELATLRSRFGHWHNPIPRVLDRIEPDTLLRHGLHYLHPPLPSYVSGNVVLLGDAAHAMTPDLGQGACQSLIDGLVLGESLAATTDVHSGLRGYDRARRRPSQRIAAAARQLGRVSVASRALVLRDAAVRAAVAFDSVRSRGT</sequence>
<dbReference type="EMBL" id="CM001439">
    <property type="protein sequence ID" value="EHR49465.1"/>
    <property type="molecule type" value="Genomic_DNA"/>
</dbReference>
<dbReference type="eggNOG" id="COG0654">
    <property type="taxonomic scope" value="Bacteria"/>
</dbReference>
<reference evidence="4 5" key="1">
    <citation type="journal article" date="2012" name="Stand. Genomic Sci.">
        <title>Genome sequence of the ocean sediment bacterium Saccharomonospora marina type strain (XMU15(T)).</title>
        <authorList>
            <person name="Klenk H.P."/>
            <person name="Lu M."/>
            <person name="Lucas S."/>
            <person name="Lapidus A."/>
            <person name="Copeland A."/>
            <person name="Pitluck S."/>
            <person name="Goodwin L.A."/>
            <person name="Han C."/>
            <person name="Tapia R."/>
            <person name="Brambilla E.M."/>
            <person name="Potter G."/>
            <person name="Land M."/>
            <person name="Ivanova N."/>
            <person name="Rohde M."/>
            <person name="Goker M."/>
            <person name="Detter J.C."/>
            <person name="Li W.J."/>
            <person name="Kyrpides N.C."/>
            <person name="Woyke T."/>
        </authorList>
    </citation>
    <scope>NUCLEOTIDE SEQUENCE [LARGE SCALE GENOMIC DNA]</scope>
    <source>
        <strain evidence="4 5">XMU15</strain>
    </source>
</reference>
<dbReference type="SUPFAM" id="SSF51905">
    <property type="entry name" value="FAD/NAD(P)-binding domain"/>
    <property type="match status" value="1"/>
</dbReference>
<dbReference type="InterPro" id="IPR050493">
    <property type="entry name" value="FAD-dep_Monooxygenase_BioMet"/>
</dbReference>
<evidence type="ECO:0000259" key="3">
    <source>
        <dbReference type="Pfam" id="PF01494"/>
    </source>
</evidence>
<evidence type="ECO:0000256" key="1">
    <source>
        <dbReference type="ARBA" id="ARBA00023002"/>
    </source>
</evidence>
<feature type="domain" description="FAD-binding" evidence="3">
    <location>
        <begin position="3"/>
        <end position="128"/>
    </location>
</feature>
<dbReference type="Pfam" id="PF01494">
    <property type="entry name" value="FAD_binding_3"/>
    <property type="match status" value="2"/>
</dbReference>
<dbReference type="OrthoDB" id="4568714at2"/>
<dbReference type="InterPro" id="IPR002938">
    <property type="entry name" value="FAD-bd"/>
</dbReference>
<dbReference type="PANTHER" id="PTHR13789:SF309">
    <property type="entry name" value="PUTATIVE (AFU_ORTHOLOGUE AFUA_6G14510)-RELATED"/>
    <property type="match status" value="1"/>
</dbReference>
<dbReference type="STRING" id="882083.SacmaDRAFT_1182"/>
<dbReference type="HOGENOM" id="CLU_009665_19_5_11"/>
<accession>H5WXD6</accession>
<dbReference type="GO" id="GO:0004497">
    <property type="term" value="F:monooxygenase activity"/>
    <property type="evidence" value="ECO:0007669"/>
    <property type="project" value="UniProtKB-KW"/>
</dbReference>
<dbReference type="GO" id="GO:0071949">
    <property type="term" value="F:FAD binding"/>
    <property type="evidence" value="ECO:0007669"/>
    <property type="project" value="InterPro"/>
</dbReference>
<evidence type="ECO:0000313" key="5">
    <source>
        <dbReference type="Proteomes" id="UP000004926"/>
    </source>
</evidence>
<proteinExistence type="predicted"/>
<name>H5WXD6_9PSEU</name>
<keyword evidence="5" id="KW-1185">Reference proteome</keyword>
<keyword evidence="1" id="KW-0560">Oxidoreductase</keyword>
<dbReference type="PANTHER" id="PTHR13789">
    <property type="entry name" value="MONOOXYGENASE"/>
    <property type="match status" value="1"/>
</dbReference>
<keyword evidence="2" id="KW-0503">Monooxygenase</keyword>
<dbReference type="Gene3D" id="3.50.50.60">
    <property type="entry name" value="FAD/NAD(P)-binding domain"/>
    <property type="match status" value="1"/>
</dbReference>
<evidence type="ECO:0000256" key="2">
    <source>
        <dbReference type="ARBA" id="ARBA00023033"/>
    </source>
</evidence>
<gene>
    <name evidence="4" type="ORF">SacmaDRAFT_1182</name>
</gene>